<dbReference type="InterPro" id="IPR052426">
    <property type="entry name" value="Plant_dev_regulator"/>
</dbReference>
<dbReference type="Proteomes" id="UP000823674">
    <property type="component" value="Chromosome A09"/>
</dbReference>
<dbReference type="InterPro" id="IPR013087">
    <property type="entry name" value="Znf_C2H2_type"/>
</dbReference>
<name>A0ABQ7LHH4_BRACM</name>
<evidence type="ECO:0000313" key="10">
    <source>
        <dbReference type="EMBL" id="KAG5386025.1"/>
    </source>
</evidence>
<comment type="subcellular location">
    <subcellularLocation>
        <location evidence="1">Nucleus</location>
    </subcellularLocation>
</comment>
<evidence type="ECO:0000256" key="6">
    <source>
        <dbReference type="ARBA" id="ARBA00023163"/>
    </source>
</evidence>
<dbReference type="PANTHER" id="PTHR45801:SF8">
    <property type="entry name" value="C2H2 AND C2HC ZINC FINGERS SUPERFAMILY PROTEIN"/>
    <property type="match status" value="1"/>
</dbReference>
<keyword evidence="7" id="KW-0539">Nucleus</keyword>
<evidence type="ECO:0000256" key="8">
    <source>
        <dbReference type="PROSITE-ProRule" id="PRU00042"/>
    </source>
</evidence>
<evidence type="ECO:0000313" key="11">
    <source>
        <dbReference type="Proteomes" id="UP000823674"/>
    </source>
</evidence>
<proteinExistence type="predicted"/>
<keyword evidence="11" id="KW-1185">Reference proteome</keyword>
<keyword evidence="3 8" id="KW-0863">Zinc-finger</keyword>
<keyword evidence="6" id="KW-0804">Transcription</keyword>
<dbReference type="PROSITE" id="PS50157">
    <property type="entry name" value="ZINC_FINGER_C2H2_2"/>
    <property type="match status" value="1"/>
</dbReference>
<evidence type="ECO:0000259" key="9">
    <source>
        <dbReference type="PROSITE" id="PS50157"/>
    </source>
</evidence>
<dbReference type="SUPFAM" id="SSF57667">
    <property type="entry name" value="beta-beta-alpha zinc fingers"/>
    <property type="match status" value="1"/>
</dbReference>
<dbReference type="InterPro" id="IPR036236">
    <property type="entry name" value="Znf_C2H2_sf"/>
</dbReference>
<evidence type="ECO:0000256" key="1">
    <source>
        <dbReference type="ARBA" id="ARBA00004123"/>
    </source>
</evidence>
<dbReference type="PANTHER" id="PTHR45801">
    <property type="entry name" value="OS07G0101800 PROTEIN"/>
    <property type="match status" value="1"/>
</dbReference>
<reference evidence="10 11" key="1">
    <citation type="submission" date="2021-03" db="EMBL/GenBank/DDBJ databases">
        <authorList>
            <person name="King G.J."/>
            <person name="Bancroft I."/>
            <person name="Baten A."/>
            <person name="Bloomfield J."/>
            <person name="Borpatragohain P."/>
            <person name="He Z."/>
            <person name="Irish N."/>
            <person name="Irwin J."/>
            <person name="Liu K."/>
            <person name="Mauleon R.P."/>
            <person name="Moore J."/>
            <person name="Morris R."/>
            <person name="Ostergaard L."/>
            <person name="Wang B."/>
            <person name="Wells R."/>
        </authorList>
    </citation>
    <scope>NUCLEOTIDE SEQUENCE [LARGE SCALE GENOMIC DNA]</scope>
    <source>
        <strain evidence="10">R-o-18</strain>
        <tissue evidence="10">Leaf</tissue>
    </source>
</reference>
<dbReference type="Gene3D" id="3.30.160.60">
    <property type="entry name" value="Classic Zinc Finger"/>
    <property type="match status" value="1"/>
</dbReference>
<feature type="domain" description="C2H2-type" evidence="9">
    <location>
        <begin position="20"/>
        <end position="47"/>
    </location>
</feature>
<dbReference type="PROSITE" id="PS00028">
    <property type="entry name" value="ZINC_FINGER_C2H2_1"/>
    <property type="match status" value="1"/>
</dbReference>
<evidence type="ECO:0000256" key="2">
    <source>
        <dbReference type="ARBA" id="ARBA00022723"/>
    </source>
</evidence>
<sequence length="256" mass="29506">MNRKYLDRRSYSWSGQSRPYICDFCERGFSNAQALGGHMNIHRKDRAKLREANLKEDNPEDSICTNSRTRFEQVPIELPFFVDTISPTRKENNNKSGNYLGDEEEKKMRSLFQKALSKSAEVIDLELRLGLDPYKKSPNIPFSLFTSLETGGVRFEGLWRCRRWGHGLTVDTEAFERAVVEISKLGGSGGGQLNVPPGWCRSLWKLNPWSKPVITGRKLDLQYRGKDWNLLQHTSIKSIRVTYSQISSYFTKRSMD</sequence>
<protein>
    <recommendedName>
        <fullName evidence="9">C2H2-type domain-containing protein</fullName>
    </recommendedName>
</protein>
<accession>A0ABQ7LHH4</accession>
<evidence type="ECO:0000256" key="5">
    <source>
        <dbReference type="ARBA" id="ARBA00023015"/>
    </source>
</evidence>
<keyword evidence="4" id="KW-0862">Zinc</keyword>
<evidence type="ECO:0000256" key="4">
    <source>
        <dbReference type="ARBA" id="ARBA00022833"/>
    </source>
</evidence>
<dbReference type="EMBL" id="JADBGQ010000008">
    <property type="protein sequence ID" value="KAG5386025.1"/>
    <property type="molecule type" value="Genomic_DNA"/>
</dbReference>
<organism evidence="10 11">
    <name type="scientific">Brassica rapa subsp. trilocularis</name>
    <dbReference type="NCBI Taxonomy" id="1813537"/>
    <lineage>
        <taxon>Eukaryota</taxon>
        <taxon>Viridiplantae</taxon>
        <taxon>Streptophyta</taxon>
        <taxon>Embryophyta</taxon>
        <taxon>Tracheophyta</taxon>
        <taxon>Spermatophyta</taxon>
        <taxon>Magnoliopsida</taxon>
        <taxon>eudicotyledons</taxon>
        <taxon>Gunneridae</taxon>
        <taxon>Pentapetalae</taxon>
        <taxon>rosids</taxon>
        <taxon>malvids</taxon>
        <taxon>Brassicales</taxon>
        <taxon>Brassicaceae</taxon>
        <taxon>Brassiceae</taxon>
        <taxon>Brassica</taxon>
    </lineage>
</organism>
<gene>
    <name evidence="10" type="primary">A09p059430.1_BraROA</name>
    <name evidence="10" type="ORF">IGI04_037495</name>
</gene>
<comment type="caution">
    <text evidence="10">The sequence shown here is derived from an EMBL/GenBank/DDBJ whole genome shotgun (WGS) entry which is preliminary data.</text>
</comment>
<evidence type="ECO:0000256" key="3">
    <source>
        <dbReference type="ARBA" id="ARBA00022771"/>
    </source>
</evidence>
<keyword evidence="5" id="KW-0805">Transcription regulation</keyword>
<evidence type="ECO:0000256" key="7">
    <source>
        <dbReference type="ARBA" id="ARBA00023242"/>
    </source>
</evidence>
<keyword evidence="2" id="KW-0479">Metal-binding</keyword>